<evidence type="ECO:0000256" key="6">
    <source>
        <dbReference type="ARBA" id="ARBA00023004"/>
    </source>
</evidence>
<dbReference type="GO" id="GO:0016705">
    <property type="term" value="F:oxidoreductase activity, acting on paired donors, with incorporation or reduction of molecular oxygen"/>
    <property type="evidence" value="ECO:0007669"/>
    <property type="project" value="InterPro"/>
</dbReference>
<evidence type="ECO:0000256" key="3">
    <source>
        <dbReference type="ARBA" id="ARBA00022896"/>
    </source>
</evidence>
<sequence>MSSKDQQQQKRLIRICPVVKSTGEVKVHRRVAAAQTEELAEARCIKNALAPAAPMLEAKGLSPLLYSLVAASPMLGAIVAPSLWGMAYARNPRLVQVLVPLGDFCGQAILAASFALLAADADEALLESRRGWGRAACGYSAASITQRTNGGILATSAKPCWRVGYASLRFPGRVVRQPYPDLKFFFDGSALPALQCPADVAQGARRRKLRRLGQGGARGELVGRGWPARLGRKCHGLSLTSRQRGQLAWDMGLTQGRTGELPRSDASVMASSQPRKEELSGSSAHMCECRVTHNFFVRSIGMHFEYDGDDAEFQHRYAGQLVDGDGDALSSLAVAGILAEVREQRAERLQAPEESLARVQRIEQSYRRLHPEVYTIDPKAFLAESFLELVEALQGCQTSLRGVSSSLENLKSRGLLQEKRPGLWTFKVFTEAFCDLLETELANFAASGLPCTAPNTMNRHGVILAELGFYPGLLNPLVYEYVDVLAGQLLPDHTEGLDSYRAFTVLYDAAVDGDRDLALHYDNAEVTLNVNIGGSWAGGQVAFYGLATEEESDTPAEISLQRGHGVLHAGLDMHKALPITSGRRHNLVIWCRSSRVRNQLCPMCFRQPCVLPTCKYFDEGFTVLPCRLACEKHSETGCNPNSCHSDDDLYG</sequence>
<dbReference type="InterPro" id="IPR006620">
    <property type="entry name" value="Pro_4_hyd_alph"/>
</dbReference>
<keyword evidence="5" id="KW-0560">Oxidoreductase</keyword>
<dbReference type="GO" id="GO:0051213">
    <property type="term" value="F:dioxygenase activity"/>
    <property type="evidence" value="ECO:0007669"/>
    <property type="project" value="UniProtKB-KW"/>
</dbReference>
<evidence type="ECO:0000256" key="2">
    <source>
        <dbReference type="ARBA" id="ARBA00022723"/>
    </source>
</evidence>
<comment type="caution">
    <text evidence="10">The sequence shown here is derived from an EMBL/GenBank/DDBJ whole genome shotgun (WGS) entry which is preliminary data.</text>
</comment>
<evidence type="ECO:0000259" key="9">
    <source>
        <dbReference type="PROSITE" id="PS51471"/>
    </source>
</evidence>
<dbReference type="Gene3D" id="2.60.120.620">
    <property type="entry name" value="q2cbj1_9rhob like domain"/>
    <property type="match status" value="1"/>
</dbReference>
<evidence type="ECO:0000256" key="1">
    <source>
        <dbReference type="ARBA" id="ARBA00001961"/>
    </source>
</evidence>
<dbReference type="GO" id="GO:0005506">
    <property type="term" value="F:iron ion binding"/>
    <property type="evidence" value="ECO:0007669"/>
    <property type="project" value="InterPro"/>
</dbReference>
<comment type="cofactor">
    <cofactor evidence="1">
        <name>L-ascorbate</name>
        <dbReference type="ChEBI" id="CHEBI:38290"/>
    </cofactor>
</comment>
<dbReference type="Pfam" id="PF25238">
    <property type="entry name" value="OGFOD2-like"/>
    <property type="match status" value="1"/>
</dbReference>
<dbReference type="PANTHER" id="PTHR24014:SF4">
    <property type="entry name" value="2-OXOGLUTARATE AND IRON-DEPENDENT OXYGENASE DOMAIN-CONTAINING PROTEIN 2"/>
    <property type="match status" value="1"/>
</dbReference>
<keyword evidence="4" id="KW-0223">Dioxygenase</keyword>
<dbReference type="PANTHER" id="PTHR24014">
    <property type="entry name" value="2-OXOGLUTARATE AND IRON-DEPENDENT OXYGENASE DOMAIN-CONTAINING PROTEIN 2"/>
    <property type="match status" value="1"/>
</dbReference>
<gene>
    <name evidence="10" type="ORF">PGLA2088_LOCUS42908</name>
</gene>
<dbReference type="PROSITE" id="PS51471">
    <property type="entry name" value="FE2OG_OXY"/>
    <property type="match status" value="1"/>
</dbReference>
<feature type="region of interest" description="Disordered" evidence="7">
    <location>
        <begin position="255"/>
        <end position="279"/>
    </location>
</feature>
<dbReference type="Proteomes" id="UP000626109">
    <property type="component" value="Unassembled WGS sequence"/>
</dbReference>
<dbReference type="SMART" id="SM00702">
    <property type="entry name" value="P4Hc"/>
    <property type="match status" value="1"/>
</dbReference>
<dbReference type="GO" id="GO:0031418">
    <property type="term" value="F:L-ascorbic acid binding"/>
    <property type="evidence" value="ECO:0007669"/>
    <property type="project" value="UniProtKB-KW"/>
</dbReference>
<feature type="domain" description="Fe2OG dioxygenase" evidence="9">
    <location>
        <begin position="498"/>
        <end position="593"/>
    </location>
</feature>
<organism evidence="10 11">
    <name type="scientific">Polarella glacialis</name>
    <name type="common">Dinoflagellate</name>
    <dbReference type="NCBI Taxonomy" id="89957"/>
    <lineage>
        <taxon>Eukaryota</taxon>
        <taxon>Sar</taxon>
        <taxon>Alveolata</taxon>
        <taxon>Dinophyceae</taxon>
        <taxon>Suessiales</taxon>
        <taxon>Suessiaceae</taxon>
        <taxon>Polarella</taxon>
    </lineage>
</organism>
<name>A0A813LFP7_POLGL</name>
<keyword evidence="8" id="KW-0472">Membrane</keyword>
<evidence type="ECO:0000256" key="5">
    <source>
        <dbReference type="ARBA" id="ARBA00023002"/>
    </source>
</evidence>
<proteinExistence type="predicted"/>
<reference evidence="10" key="1">
    <citation type="submission" date="2021-02" db="EMBL/GenBank/DDBJ databases">
        <authorList>
            <person name="Dougan E. K."/>
            <person name="Rhodes N."/>
            <person name="Thang M."/>
            <person name="Chan C."/>
        </authorList>
    </citation>
    <scope>NUCLEOTIDE SEQUENCE</scope>
</reference>
<evidence type="ECO:0000313" key="10">
    <source>
        <dbReference type="EMBL" id="CAE8723056.1"/>
    </source>
</evidence>
<keyword evidence="3" id="KW-0847">Vitamin C</keyword>
<keyword evidence="2" id="KW-0479">Metal-binding</keyword>
<protein>
    <recommendedName>
        <fullName evidence="9">Fe2OG dioxygenase domain-containing protein</fullName>
    </recommendedName>
</protein>
<keyword evidence="8" id="KW-1133">Transmembrane helix</keyword>
<evidence type="ECO:0000256" key="4">
    <source>
        <dbReference type="ARBA" id="ARBA00022964"/>
    </source>
</evidence>
<evidence type="ECO:0000256" key="8">
    <source>
        <dbReference type="SAM" id="Phobius"/>
    </source>
</evidence>
<evidence type="ECO:0000313" key="11">
    <source>
        <dbReference type="Proteomes" id="UP000626109"/>
    </source>
</evidence>
<evidence type="ECO:0000256" key="7">
    <source>
        <dbReference type="SAM" id="MobiDB-lite"/>
    </source>
</evidence>
<dbReference type="EMBL" id="CAJNNW010034529">
    <property type="protein sequence ID" value="CAE8723056.1"/>
    <property type="molecule type" value="Genomic_DNA"/>
</dbReference>
<keyword evidence="6" id="KW-0408">Iron</keyword>
<accession>A0A813LFP7</accession>
<keyword evidence="8" id="KW-0812">Transmembrane</keyword>
<feature type="transmembrane region" description="Helical" evidence="8">
    <location>
        <begin position="64"/>
        <end position="85"/>
    </location>
</feature>
<dbReference type="AlphaFoldDB" id="A0A813LFP7"/>
<dbReference type="InterPro" id="IPR005123">
    <property type="entry name" value="Oxoglu/Fe-dep_dioxygenase_dom"/>
</dbReference>